<evidence type="ECO:0000256" key="4">
    <source>
        <dbReference type="ARBA" id="ARBA00035335"/>
    </source>
</evidence>
<dbReference type="InterPro" id="IPR001515">
    <property type="entry name" value="Ribosomal_eL32"/>
</dbReference>
<dbReference type="GO" id="GO:0003735">
    <property type="term" value="F:structural constituent of ribosome"/>
    <property type="evidence" value="ECO:0007669"/>
    <property type="project" value="InterPro"/>
</dbReference>
<dbReference type="SMART" id="SM01393">
    <property type="entry name" value="Ribosomal_L32e"/>
    <property type="match status" value="1"/>
</dbReference>
<dbReference type="Proteomes" id="UP001166674">
    <property type="component" value="Unassembled WGS sequence"/>
</dbReference>
<dbReference type="PANTHER" id="PTHR23413:SF1">
    <property type="entry name" value="RIBOSOMAL PROTEIN L32"/>
    <property type="match status" value="1"/>
</dbReference>
<accession>A0AA41NBE5</accession>
<dbReference type="AlphaFoldDB" id="A0AA41NBE5"/>
<evidence type="ECO:0000313" key="5">
    <source>
        <dbReference type="EMBL" id="MBZ3886779.1"/>
    </source>
</evidence>
<dbReference type="SUPFAM" id="SSF52042">
    <property type="entry name" value="Ribosomal protein L32e"/>
    <property type="match status" value="1"/>
</dbReference>
<comment type="caution">
    <text evidence="5">The sequence shown here is derived from an EMBL/GenBank/DDBJ whole genome shotgun (WGS) entry which is preliminary data.</text>
</comment>
<sequence length="89" mass="10078">MVRKRFKDQVLMANTGYGTNKKGKHMLPSGFQKFLVHNVKELEVLLMCSKPYCAEAVLNAPPRPQSIPERASKVAISNQSQCQTVQFRK</sequence>
<evidence type="ECO:0000313" key="6">
    <source>
        <dbReference type="Proteomes" id="UP001166674"/>
    </source>
</evidence>
<dbReference type="GO" id="GO:0022625">
    <property type="term" value="C:cytosolic large ribosomal subunit"/>
    <property type="evidence" value="ECO:0007669"/>
    <property type="project" value="TreeGrafter"/>
</dbReference>
<keyword evidence="3" id="KW-0687">Ribonucleoprotein</keyword>
<dbReference type="PANTHER" id="PTHR23413">
    <property type="entry name" value="60S RIBOSOMAL PROTEIN L32 AND DNA-DIRECTED RNA POLYMERASE II, SUBUNIT N"/>
    <property type="match status" value="1"/>
</dbReference>
<organism evidence="5 6">
    <name type="scientific">Sciurus carolinensis</name>
    <name type="common">Eastern gray squirrel</name>
    <dbReference type="NCBI Taxonomy" id="30640"/>
    <lineage>
        <taxon>Eukaryota</taxon>
        <taxon>Metazoa</taxon>
        <taxon>Chordata</taxon>
        <taxon>Craniata</taxon>
        <taxon>Vertebrata</taxon>
        <taxon>Euteleostomi</taxon>
        <taxon>Mammalia</taxon>
        <taxon>Eutheria</taxon>
        <taxon>Euarchontoglires</taxon>
        <taxon>Glires</taxon>
        <taxon>Rodentia</taxon>
        <taxon>Sciuromorpha</taxon>
        <taxon>Sciuridae</taxon>
        <taxon>Sciurinae</taxon>
        <taxon>Sciurini</taxon>
        <taxon>Sciurus</taxon>
    </lineage>
</organism>
<dbReference type="EMBL" id="JAATJV010411900">
    <property type="protein sequence ID" value="MBZ3886779.1"/>
    <property type="molecule type" value="Genomic_DNA"/>
</dbReference>
<proteinExistence type="inferred from homology"/>
<dbReference type="GO" id="GO:0006412">
    <property type="term" value="P:translation"/>
    <property type="evidence" value="ECO:0007669"/>
    <property type="project" value="InterPro"/>
</dbReference>
<evidence type="ECO:0000256" key="2">
    <source>
        <dbReference type="ARBA" id="ARBA00022980"/>
    </source>
</evidence>
<keyword evidence="6" id="KW-1185">Reference proteome</keyword>
<evidence type="ECO:0000256" key="1">
    <source>
        <dbReference type="ARBA" id="ARBA00008431"/>
    </source>
</evidence>
<gene>
    <name evidence="5" type="ORF">SUZIE_189655</name>
</gene>
<keyword evidence="2 5" id="KW-0689">Ribosomal protein</keyword>
<comment type="similarity">
    <text evidence="1">Belongs to the eukaryotic ribosomal protein eL32 family.</text>
</comment>
<name>A0AA41NBE5_SCICA</name>
<dbReference type="Pfam" id="PF01655">
    <property type="entry name" value="Ribosomal_L32e"/>
    <property type="match status" value="1"/>
</dbReference>
<reference evidence="5" key="1">
    <citation type="submission" date="2020-03" db="EMBL/GenBank/DDBJ databases">
        <title>Studies in the Genomics of Life Span.</title>
        <authorList>
            <person name="Glass D."/>
        </authorList>
    </citation>
    <scope>NUCLEOTIDE SEQUENCE</scope>
    <source>
        <strain evidence="5">SUZIE</strain>
        <tissue evidence="5">Muscle</tissue>
    </source>
</reference>
<dbReference type="InterPro" id="IPR036351">
    <property type="entry name" value="Ribosomal_eL32_sf"/>
</dbReference>
<protein>
    <recommendedName>
        <fullName evidence="4">60S ribosomal protein L32</fullName>
    </recommendedName>
</protein>
<evidence type="ECO:0000256" key="3">
    <source>
        <dbReference type="ARBA" id="ARBA00023274"/>
    </source>
</evidence>